<dbReference type="InterPro" id="IPR018957">
    <property type="entry name" value="Znf_C3HC4_RING-type"/>
</dbReference>
<comment type="caution">
    <text evidence="6">The sequence shown here is derived from an EMBL/GenBank/DDBJ whole genome shotgun (WGS) entry which is preliminary data.</text>
</comment>
<evidence type="ECO:0000256" key="2">
    <source>
        <dbReference type="ARBA" id="ARBA00022771"/>
    </source>
</evidence>
<accession>A0AAD8FVA1</accession>
<evidence type="ECO:0000259" key="5">
    <source>
        <dbReference type="PROSITE" id="PS50089"/>
    </source>
</evidence>
<dbReference type="Pfam" id="PF00097">
    <property type="entry name" value="zf-C3HC4"/>
    <property type="match status" value="1"/>
</dbReference>
<sequence>MIVPALLPPQKMCRGVFDEARNSSADSPHSRHVCGKANSLNQFCRRILSALTIACKRTSATANATERPAREEICFKNGVVLEHKAKSGSGEPSLLVPCPSCEGPLLGKVRRLACGHSFCRRCALWIVDEAFRDIEGLSNFPCPVCNSLPRPEM</sequence>
<keyword evidence="3" id="KW-0862">Zinc</keyword>
<dbReference type="Gene3D" id="3.30.40.10">
    <property type="entry name" value="Zinc/RING finger domain, C3HC4 (zinc finger)"/>
    <property type="match status" value="1"/>
</dbReference>
<name>A0AAD8FVA1_ACIOX</name>
<keyword evidence="2 4" id="KW-0863">Zinc-finger</keyword>
<dbReference type="SUPFAM" id="SSF57850">
    <property type="entry name" value="RING/U-box"/>
    <property type="match status" value="1"/>
</dbReference>
<dbReference type="InterPro" id="IPR017907">
    <property type="entry name" value="Znf_RING_CS"/>
</dbReference>
<keyword evidence="7" id="KW-1185">Reference proteome</keyword>
<dbReference type="PROSITE" id="PS50089">
    <property type="entry name" value="ZF_RING_2"/>
    <property type="match status" value="1"/>
</dbReference>
<protein>
    <submittedName>
        <fullName evidence="6">RING finger protein 225-like isoform X1</fullName>
    </submittedName>
</protein>
<evidence type="ECO:0000313" key="7">
    <source>
        <dbReference type="Proteomes" id="UP001230051"/>
    </source>
</evidence>
<evidence type="ECO:0000256" key="4">
    <source>
        <dbReference type="PROSITE-ProRule" id="PRU00175"/>
    </source>
</evidence>
<evidence type="ECO:0000313" key="6">
    <source>
        <dbReference type="EMBL" id="KAK1154654.1"/>
    </source>
</evidence>
<evidence type="ECO:0000256" key="3">
    <source>
        <dbReference type="ARBA" id="ARBA00022833"/>
    </source>
</evidence>
<evidence type="ECO:0000256" key="1">
    <source>
        <dbReference type="ARBA" id="ARBA00022723"/>
    </source>
</evidence>
<dbReference type="GO" id="GO:0008270">
    <property type="term" value="F:zinc ion binding"/>
    <property type="evidence" value="ECO:0007669"/>
    <property type="project" value="UniProtKB-KW"/>
</dbReference>
<dbReference type="Proteomes" id="UP001230051">
    <property type="component" value="Unassembled WGS sequence"/>
</dbReference>
<dbReference type="PROSITE" id="PS00518">
    <property type="entry name" value="ZF_RING_1"/>
    <property type="match status" value="1"/>
</dbReference>
<dbReference type="InterPro" id="IPR001841">
    <property type="entry name" value="Znf_RING"/>
</dbReference>
<dbReference type="AlphaFoldDB" id="A0AAD8FVA1"/>
<gene>
    <name evidence="6" type="ORF">AOXY_G28165</name>
</gene>
<dbReference type="EMBL" id="JAGXEW010000034">
    <property type="protein sequence ID" value="KAK1154654.1"/>
    <property type="molecule type" value="Genomic_DNA"/>
</dbReference>
<dbReference type="InterPro" id="IPR013083">
    <property type="entry name" value="Znf_RING/FYVE/PHD"/>
</dbReference>
<organism evidence="6 7">
    <name type="scientific">Acipenser oxyrinchus oxyrinchus</name>
    <dbReference type="NCBI Taxonomy" id="40147"/>
    <lineage>
        <taxon>Eukaryota</taxon>
        <taxon>Metazoa</taxon>
        <taxon>Chordata</taxon>
        <taxon>Craniata</taxon>
        <taxon>Vertebrata</taxon>
        <taxon>Euteleostomi</taxon>
        <taxon>Actinopterygii</taxon>
        <taxon>Chondrostei</taxon>
        <taxon>Acipenseriformes</taxon>
        <taxon>Acipenseridae</taxon>
        <taxon>Acipenser</taxon>
    </lineage>
</organism>
<keyword evidence="1" id="KW-0479">Metal-binding</keyword>
<feature type="domain" description="RING-type" evidence="5">
    <location>
        <begin position="98"/>
        <end position="146"/>
    </location>
</feature>
<dbReference type="SMART" id="SM00184">
    <property type="entry name" value="RING"/>
    <property type="match status" value="1"/>
</dbReference>
<reference evidence="6" key="1">
    <citation type="submission" date="2022-02" db="EMBL/GenBank/DDBJ databases">
        <title>Atlantic sturgeon de novo genome assembly.</title>
        <authorList>
            <person name="Stock M."/>
            <person name="Klopp C."/>
            <person name="Guiguen Y."/>
            <person name="Cabau C."/>
            <person name="Parinello H."/>
            <person name="Santidrian Yebra-Pimentel E."/>
            <person name="Kuhl H."/>
            <person name="Dirks R.P."/>
            <person name="Guessner J."/>
            <person name="Wuertz S."/>
            <person name="Du K."/>
            <person name="Schartl M."/>
        </authorList>
    </citation>
    <scope>NUCLEOTIDE SEQUENCE</scope>
    <source>
        <strain evidence="6">STURGEONOMICS-FGT-2020</strain>
        <tissue evidence="6">Whole blood</tissue>
    </source>
</reference>
<proteinExistence type="predicted"/>